<reference evidence="1" key="1">
    <citation type="journal article" date="2022" name="bioRxiv">
        <title>Sequencing and chromosome-scale assembly of the giantPleurodeles waltlgenome.</title>
        <authorList>
            <person name="Brown T."/>
            <person name="Elewa A."/>
            <person name="Iarovenko S."/>
            <person name="Subramanian E."/>
            <person name="Araus A.J."/>
            <person name="Petzold A."/>
            <person name="Susuki M."/>
            <person name="Suzuki K.-i.T."/>
            <person name="Hayashi T."/>
            <person name="Toyoda A."/>
            <person name="Oliveira C."/>
            <person name="Osipova E."/>
            <person name="Leigh N.D."/>
            <person name="Simon A."/>
            <person name="Yun M.H."/>
        </authorList>
    </citation>
    <scope>NUCLEOTIDE SEQUENCE</scope>
    <source>
        <strain evidence="1">20211129_DDA</strain>
        <tissue evidence="1">Liver</tissue>
    </source>
</reference>
<organism evidence="1 2">
    <name type="scientific">Pleurodeles waltl</name>
    <name type="common">Iberian ribbed newt</name>
    <dbReference type="NCBI Taxonomy" id="8319"/>
    <lineage>
        <taxon>Eukaryota</taxon>
        <taxon>Metazoa</taxon>
        <taxon>Chordata</taxon>
        <taxon>Craniata</taxon>
        <taxon>Vertebrata</taxon>
        <taxon>Euteleostomi</taxon>
        <taxon>Amphibia</taxon>
        <taxon>Batrachia</taxon>
        <taxon>Caudata</taxon>
        <taxon>Salamandroidea</taxon>
        <taxon>Salamandridae</taxon>
        <taxon>Pleurodelinae</taxon>
        <taxon>Pleurodeles</taxon>
    </lineage>
</organism>
<sequence>MMPPAPRFSPFKAGVANREARDPAMSMQCPLLQRLQSTRLALCRPRTSQLFGVAVAGLLHDVPHPRFSPFKVGVAKRGARDPRHQYAVSLALEVHEPHALQPPEQRTLNAIGVARKPHAHHPRPRHFRP</sequence>
<protein>
    <submittedName>
        <fullName evidence="1">Uncharacterized protein</fullName>
    </submittedName>
</protein>
<proteinExistence type="predicted"/>
<gene>
    <name evidence="1" type="ORF">NDU88_005296</name>
</gene>
<evidence type="ECO:0000313" key="2">
    <source>
        <dbReference type="Proteomes" id="UP001066276"/>
    </source>
</evidence>
<dbReference type="EMBL" id="JANPWB010000008">
    <property type="protein sequence ID" value="KAJ1164863.1"/>
    <property type="molecule type" value="Genomic_DNA"/>
</dbReference>
<evidence type="ECO:0000313" key="1">
    <source>
        <dbReference type="EMBL" id="KAJ1164863.1"/>
    </source>
</evidence>
<comment type="caution">
    <text evidence="1">The sequence shown here is derived from an EMBL/GenBank/DDBJ whole genome shotgun (WGS) entry which is preliminary data.</text>
</comment>
<dbReference type="AlphaFoldDB" id="A0AAV7SL87"/>
<name>A0AAV7SL87_PLEWA</name>
<keyword evidence="2" id="KW-1185">Reference proteome</keyword>
<accession>A0AAV7SL87</accession>
<dbReference type="Proteomes" id="UP001066276">
    <property type="component" value="Chromosome 4_2"/>
</dbReference>